<keyword evidence="4" id="KW-0862">Zinc</keyword>
<dbReference type="PANTHER" id="PTHR24379">
    <property type="entry name" value="KRAB AND ZINC FINGER DOMAIN-CONTAINING"/>
    <property type="match status" value="1"/>
</dbReference>
<keyword evidence="2" id="KW-0677">Repeat</keyword>
<feature type="region of interest" description="Disordered" evidence="6">
    <location>
        <begin position="208"/>
        <end position="229"/>
    </location>
</feature>
<feature type="domain" description="C2H2-type" evidence="7">
    <location>
        <begin position="246"/>
        <end position="274"/>
    </location>
</feature>
<dbReference type="Gene3D" id="3.30.160.60">
    <property type="entry name" value="Classic Zinc Finger"/>
    <property type="match status" value="4"/>
</dbReference>
<keyword evidence="1" id="KW-0479">Metal-binding</keyword>
<dbReference type="GO" id="GO:0008270">
    <property type="term" value="F:zinc ion binding"/>
    <property type="evidence" value="ECO:0007669"/>
    <property type="project" value="UniProtKB-KW"/>
</dbReference>
<dbReference type="InterPro" id="IPR036236">
    <property type="entry name" value="Znf_C2H2_sf"/>
</dbReference>
<dbReference type="AlphaFoldDB" id="A0A2J6RK21"/>
<dbReference type="Proteomes" id="UP000235786">
    <property type="component" value="Unassembled WGS sequence"/>
</dbReference>
<sequence>MMRHQRSLTACKLFNCESCSRKFASKKLLDAHVCRAKGRDLVCPHCERRYTFWDSFAVHIDAIHARTPRFQCQACGVAFPRQSQLKKHLAKMMKCIPLPFKCEHCSRRFQSQDLLGSHVCVASTSTFNPAVVPAPSTTTIGGRRPSPECTGTFNDPSALQLHIDNIRQKLKPYACTTCDKAFGTKGELTGHTKSGCPRPGPSRILPPGESFRPAAMPGPTLSRPSGQMPPLTEASFSIRQIGPQQFECSGCGHVFTSSEAAARHIDSFHFRNRRFKCKQCDKYIRDNSSLYEHLRRGCQTGKEVGPTLSRAELIARKALSAQQDSQVIVISDNEDSDGEHVDEGMLLD</sequence>
<dbReference type="PROSITE" id="PS00028">
    <property type="entry name" value="ZINC_FINGER_C2H2_1"/>
    <property type="match status" value="1"/>
</dbReference>
<evidence type="ECO:0000256" key="2">
    <source>
        <dbReference type="ARBA" id="ARBA00022737"/>
    </source>
</evidence>
<keyword evidence="3 5" id="KW-0863">Zinc-finger</keyword>
<evidence type="ECO:0000256" key="6">
    <source>
        <dbReference type="SAM" id="MobiDB-lite"/>
    </source>
</evidence>
<dbReference type="EMBL" id="KZ613947">
    <property type="protein sequence ID" value="PMD38850.1"/>
    <property type="molecule type" value="Genomic_DNA"/>
</dbReference>
<protein>
    <recommendedName>
        <fullName evidence="7">C2H2-type domain-containing protein</fullName>
    </recommendedName>
</protein>
<gene>
    <name evidence="8" type="ORF">L207DRAFT_567204</name>
</gene>
<evidence type="ECO:0000256" key="5">
    <source>
        <dbReference type="PROSITE-ProRule" id="PRU00042"/>
    </source>
</evidence>
<evidence type="ECO:0000256" key="1">
    <source>
        <dbReference type="ARBA" id="ARBA00022723"/>
    </source>
</evidence>
<evidence type="ECO:0000256" key="4">
    <source>
        <dbReference type="ARBA" id="ARBA00022833"/>
    </source>
</evidence>
<dbReference type="Pfam" id="PF00096">
    <property type="entry name" value="zf-C2H2"/>
    <property type="match status" value="2"/>
</dbReference>
<feature type="domain" description="C2H2-type" evidence="7">
    <location>
        <begin position="173"/>
        <end position="193"/>
    </location>
</feature>
<evidence type="ECO:0000313" key="8">
    <source>
        <dbReference type="EMBL" id="PMD38850.1"/>
    </source>
</evidence>
<name>A0A2J6RK21_HYAVF</name>
<dbReference type="SUPFAM" id="SSF57667">
    <property type="entry name" value="beta-beta-alpha zinc fingers"/>
    <property type="match status" value="3"/>
</dbReference>
<dbReference type="InterPro" id="IPR013087">
    <property type="entry name" value="Znf_C2H2_type"/>
</dbReference>
<evidence type="ECO:0000313" key="9">
    <source>
        <dbReference type="Proteomes" id="UP000235786"/>
    </source>
</evidence>
<dbReference type="STRING" id="1149755.A0A2J6RK21"/>
<organism evidence="8 9">
    <name type="scientific">Hyaloscypha variabilis (strain UAMH 11265 / GT02V1 / F)</name>
    <name type="common">Meliniomyces variabilis</name>
    <dbReference type="NCBI Taxonomy" id="1149755"/>
    <lineage>
        <taxon>Eukaryota</taxon>
        <taxon>Fungi</taxon>
        <taxon>Dikarya</taxon>
        <taxon>Ascomycota</taxon>
        <taxon>Pezizomycotina</taxon>
        <taxon>Leotiomycetes</taxon>
        <taxon>Helotiales</taxon>
        <taxon>Hyaloscyphaceae</taxon>
        <taxon>Hyaloscypha</taxon>
        <taxon>Hyaloscypha variabilis</taxon>
    </lineage>
</organism>
<reference evidence="8 9" key="1">
    <citation type="submission" date="2016-04" db="EMBL/GenBank/DDBJ databases">
        <title>A degradative enzymes factory behind the ericoid mycorrhizal symbiosis.</title>
        <authorList>
            <consortium name="DOE Joint Genome Institute"/>
            <person name="Martino E."/>
            <person name="Morin E."/>
            <person name="Grelet G."/>
            <person name="Kuo A."/>
            <person name="Kohler A."/>
            <person name="Daghino S."/>
            <person name="Barry K."/>
            <person name="Choi C."/>
            <person name="Cichocki N."/>
            <person name="Clum A."/>
            <person name="Copeland A."/>
            <person name="Hainaut M."/>
            <person name="Haridas S."/>
            <person name="Labutti K."/>
            <person name="Lindquist E."/>
            <person name="Lipzen A."/>
            <person name="Khouja H.-R."/>
            <person name="Murat C."/>
            <person name="Ohm R."/>
            <person name="Olson A."/>
            <person name="Spatafora J."/>
            <person name="Veneault-Fourrey C."/>
            <person name="Henrissat B."/>
            <person name="Grigoriev I."/>
            <person name="Martin F."/>
            <person name="Perotto S."/>
        </authorList>
    </citation>
    <scope>NUCLEOTIDE SEQUENCE [LARGE SCALE GENOMIC DNA]</scope>
    <source>
        <strain evidence="8 9">F</strain>
    </source>
</reference>
<proteinExistence type="predicted"/>
<dbReference type="OrthoDB" id="6077919at2759"/>
<accession>A0A2J6RK21</accession>
<feature type="domain" description="C2H2-type" evidence="7">
    <location>
        <begin position="70"/>
        <end position="88"/>
    </location>
</feature>
<evidence type="ECO:0000259" key="7">
    <source>
        <dbReference type="PROSITE" id="PS50157"/>
    </source>
</evidence>
<dbReference type="PANTHER" id="PTHR24379:SF121">
    <property type="entry name" value="C2H2-TYPE DOMAIN-CONTAINING PROTEIN"/>
    <property type="match status" value="1"/>
</dbReference>
<evidence type="ECO:0000256" key="3">
    <source>
        <dbReference type="ARBA" id="ARBA00022771"/>
    </source>
</evidence>
<dbReference type="FunFam" id="3.30.160.60:FF:000446">
    <property type="entry name" value="Zinc finger protein"/>
    <property type="match status" value="1"/>
</dbReference>
<feature type="domain" description="C2H2-type" evidence="7">
    <location>
        <begin position="275"/>
        <end position="304"/>
    </location>
</feature>
<keyword evidence="9" id="KW-1185">Reference proteome</keyword>
<dbReference type="SMART" id="SM00355">
    <property type="entry name" value="ZnF_C2H2"/>
    <property type="match status" value="7"/>
</dbReference>
<dbReference type="Pfam" id="PF13912">
    <property type="entry name" value="zf-C2H2_6"/>
    <property type="match status" value="2"/>
</dbReference>
<dbReference type="PROSITE" id="PS50157">
    <property type="entry name" value="ZINC_FINGER_C2H2_2"/>
    <property type="match status" value="4"/>
</dbReference>